<dbReference type="InterPro" id="IPR004919">
    <property type="entry name" value="GmrSD_N"/>
</dbReference>
<dbReference type="PANTHER" id="PTHR35149">
    <property type="entry name" value="SLL5132 PROTEIN"/>
    <property type="match status" value="1"/>
</dbReference>
<protein>
    <submittedName>
        <fullName evidence="3">DUF262 domain-containing HNH endonuclease family protein</fullName>
    </submittedName>
</protein>
<evidence type="ECO:0000313" key="3">
    <source>
        <dbReference type="EMBL" id="MCC2156546.1"/>
    </source>
</evidence>
<dbReference type="GO" id="GO:0004519">
    <property type="term" value="F:endonuclease activity"/>
    <property type="evidence" value="ECO:0007669"/>
    <property type="project" value="UniProtKB-KW"/>
</dbReference>
<reference evidence="3 4" key="1">
    <citation type="submission" date="2021-10" db="EMBL/GenBank/DDBJ databases">
        <title>Anaerobic single-cell dispensing facilitates the cultivation of human gut bacteria.</title>
        <authorList>
            <person name="Afrizal A."/>
        </authorList>
    </citation>
    <scope>NUCLEOTIDE SEQUENCE [LARGE SCALE GENOMIC DNA]</scope>
    <source>
        <strain evidence="3 4">CLA-AA-H247</strain>
    </source>
</reference>
<keyword evidence="3" id="KW-0540">Nuclease</keyword>
<dbReference type="Pfam" id="PF03235">
    <property type="entry name" value="GmrSD_N"/>
    <property type="match status" value="1"/>
</dbReference>
<dbReference type="InterPro" id="IPR011089">
    <property type="entry name" value="GmrSD_C"/>
</dbReference>
<keyword evidence="3" id="KW-0378">Hydrolase</keyword>
<comment type="caution">
    <text evidence="3">The sequence shown here is derived from an EMBL/GenBank/DDBJ whole genome shotgun (WGS) entry which is preliminary data.</text>
</comment>
<accession>A0ABS8F5D9</accession>
<sequence length="602" mass="68964">MQFLSINHILYQHYYYAVPDYQRDYEWTNAQNSTLIEDIFTILENPTNNSDHFFGALVTVPYDENNAINSSVNFKDFNIPITQIKHVVDGQQRLTSFSILLNVLKDLIESDPTVADQAKNFYCQHQLHNFLFGRNTSVSSPTLCAPKLVLNANTGCCYNHLIDNRYSDGNKIYRGAKRLITAFKTYKDEIIKKRDELVQCNAFQNNESFYAKLFDIITNRLTFVEINCSAAADAFQVFDSLNGKGLDLTAADRIKNIFISWAPVGEGAQKWDALVSAVGEDFLSAFFVSSFFYTSGKRVSKNKLPDEFRKAYQASATNNFLYFYNDILTLADLYSNLRTMKTSNAIVNDVLKDFKSLKVEQVYVLLFATVRTYGAAIIESPIYLEFIKTLLTLIVRMQVCDKSMNKLDHLFSQCIDSMKNRSEGLTFTIDKLKEYIRNNAPDNLFVTAFEGFSPSDNKVSEVYLRHIENHLRKQAGRRESLSRDLTVEHIIPQKLTDIAAWYAPMDIPPREILDSFTESVVENIGNKLLLYADDNTSASNNFYQEKVNVYNNGKNGQTQGTPIKTFELVKILLQEYPNNFNHLEVQKRAKELAKIAKEIWKV</sequence>
<feature type="domain" description="GmrSD restriction endonucleases N-terminal" evidence="1">
    <location>
        <begin position="10"/>
        <end position="258"/>
    </location>
</feature>
<keyword evidence="3" id="KW-0255">Endonuclease</keyword>
<dbReference type="EMBL" id="JAJEQD010000008">
    <property type="protein sequence ID" value="MCC2156546.1"/>
    <property type="molecule type" value="Genomic_DNA"/>
</dbReference>
<dbReference type="Pfam" id="PF07510">
    <property type="entry name" value="GmrSD_C"/>
    <property type="match status" value="1"/>
</dbReference>
<dbReference type="Proteomes" id="UP001198241">
    <property type="component" value="Unassembled WGS sequence"/>
</dbReference>
<evidence type="ECO:0000259" key="2">
    <source>
        <dbReference type="Pfam" id="PF07510"/>
    </source>
</evidence>
<evidence type="ECO:0000259" key="1">
    <source>
        <dbReference type="Pfam" id="PF03235"/>
    </source>
</evidence>
<name>A0ABS8F5D9_9FIRM</name>
<evidence type="ECO:0000313" key="4">
    <source>
        <dbReference type="Proteomes" id="UP001198241"/>
    </source>
</evidence>
<keyword evidence="4" id="KW-1185">Reference proteome</keyword>
<gene>
    <name evidence="3" type="ORF">LKD20_05225</name>
</gene>
<proteinExistence type="predicted"/>
<dbReference type="PANTHER" id="PTHR35149:SF1">
    <property type="entry name" value="DUF5655 DOMAIN-CONTAINING PROTEIN"/>
    <property type="match status" value="1"/>
</dbReference>
<feature type="domain" description="GmrSD restriction endonucleases C-terminal" evidence="2">
    <location>
        <begin position="451"/>
        <end position="595"/>
    </location>
</feature>
<organism evidence="3 4">
    <name type="scientific">Veillonella fallax</name>
    <dbReference type="NCBI Taxonomy" id="2881272"/>
    <lineage>
        <taxon>Bacteria</taxon>
        <taxon>Bacillati</taxon>
        <taxon>Bacillota</taxon>
        <taxon>Negativicutes</taxon>
        <taxon>Veillonellales</taxon>
        <taxon>Veillonellaceae</taxon>
        <taxon>Veillonella</taxon>
    </lineage>
</organism>
<dbReference type="RefSeq" id="WP_227721090.1">
    <property type="nucleotide sequence ID" value="NZ_JAJEQD010000008.1"/>
</dbReference>